<dbReference type="OrthoDB" id="5392646at2759"/>
<comment type="caution">
    <text evidence="4">The sequence shown here is derived from an EMBL/GenBank/DDBJ whole genome shotgun (WGS) entry which is preliminary data.</text>
</comment>
<sequence length="723" mass="84109">MYSQARCLNYLIINQRFGLTLNRPFRTSFNVSRLQVFQNYASTSIVESFSELSDNVSKKGKKPKKSNKSPKQKARTSETENKEKKLRKKKVSLLSTEKVNEMSNNLLQDLCQSKNLSEKFSLKPLTAIENIDDIIESYKPVKEFLTSIEFRELVNKIDKAFIVSQLKAFLKKRDLDYKLKKVKLIEKLISEVWKVEIKVEEQYIQAKPIDLFFMLGPDGKTLRELESQSNVKIKIDLKNLSYTIAGSPQDIEKAKDMIKRVTSYQSVTMELPSHIKNNNKSLQEIPFVQDICMSLRIFIEVDTNKQLIISGPLQQNIKEASRLLNFAWHQPDQNETDLLLCNDTANFNEYSFFPIHDSETMSLYNRYLNWHRVGRVGPKVANESTLSDRLHILYESKSFSEGTSSRFLNIQNNLTNLNKLGIFLFDFLKESQPAKSKFEICSVFGYNIFHDEKNVEKNLFVPPLSDNFSYKMLEEWIKENSHLRTFLPSYPNSNFLNSLKMPIIKFQEFVQFDYIPLKSNSYSSYERLSILLEVNDFAFKFKEATLCKERLLADLLLMDCPTDLRLSAMIKESVDDSLNTNDFIKECLYKSARDILCPKEYVFSLNSKGEKIKVPYNLERMKLYTTSYYDHNGFTLTISKISELETSIVRPEIKLIYKPTSISNSQTIENLFNSSSELNKKEENENHELTSETKISNEKNDSYSEQWKIFILTSLEIINDIGK</sequence>
<protein>
    <recommendedName>
        <fullName evidence="3">K Homology domain-containing protein</fullName>
    </recommendedName>
</protein>
<dbReference type="SMR" id="A0A915Z4I1"/>
<dbReference type="InterPro" id="IPR036612">
    <property type="entry name" value="KH_dom_type_1_sf"/>
</dbReference>
<dbReference type="VEuPathDB" id="FungiDB:RhiirFUN_007652"/>
<dbReference type="Pfam" id="PF00013">
    <property type="entry name" value="KH_1"/>
    <property type="match status" value="1"/>
</dbReference>
<dbReference type="CDD" id="cd00105">
    <property type="entry name" value="KH-I"/>
    <property type="match status" value="1"/>
</dbReference>
<evidence type="ECO:0000259" key="3">
    <source>
        <dbReference type="SMART" id="SM00322"/>
    </source>
</evidence>
<dbReference type="Proteomes" id="UP000684084">
    <property type="component" value="Unassembled WGS sequence"/>
</dbReference>
<reference evidence="4" key="1">
    <citation type="submission" date="2020-05" db="EMBL/GenBank/DDBJ databases">
        <authorList>
            <person name="Rincon C."/>
            <person name="Sanders R I."/>
            <person name="Robbins C."/>
            <person name="Chaturvedi A."/>
        </authorList>
    </citation>
    <scope>NUCLEOTIDE SEQUENCE</scope>
    <source>
        <strain evidence="4">CHB12</strain>
    </source>
</reference>
<keyword evidence="1" id="KW-0694">RNA-binding</keyword>
<dbReference type="GO" id="GO:0003723">
    <property type="term" value="F:RNA binding"/>
    <property type="evidence" value="ECO:0007669"/>
    <property type="project" value="UniProtKB-UniRule"/>
</dbReference>
<dbReference type="Pfam" id="PF20776">
    <property type="entry name" value="SLS1_N"/>
    <property type="match status" value="1"/>
</dbReference>
<accession>A0A915Z4I1</accession>
<dbReference type="EMBL" id="CAGKOT010000015">
    <property type="protein sequence ID" value="CAB5360739.1"/>
    <property type="molecule type" value="Genomic_DNA"/>
</dbReference>
<evidence type="ECO:0000256" key="1">
    <source>
        <dbReference type="PROSITE-ProRule" id="PRU00117"/>
    </source>
</evidence>
<feature type="compositionally biased region" description="Basic residues" evidence="2">
    <location>
        <begin position="58"/>
        <end position="74"/>
    </location>
</feature>
<dbReference type="InterPro" id="IPR004087">
    <property type="entry name" value="KH_dom"/>
</dbReference>
<dbReference type="SUPFAM" id="SSF54791">
    <property type="entry name" value="Eukaryotic type KH-domain (KH-domain type I)"/>
    <property type="match status" value="1"/>
</dbReference>
<evidence type="ECO:0000313" key="5">
    <source>
        <dbReference type="Proteomes" id="UP000684084"/>
    </source>
</evidence>
<dbReference type="InterPro" id="IPR048400">
    <property type="entry name" value="SLS1_N"/>
</dbReference>
<gene>
    <name evidence="4" type="ORF">CHRIB12_LOCUS8389</name>
</gene>
<dbReference type="Gene3D" id="3.30.1370.10">
    <property type="entry name" value="K Homology domain, type 1"/>
    <property type="match status" value="1"/>
</dbReference>
<name>A0A915Z4I1_9GLOM</name>
<feature type="region of interest" description="Disordered" evidence="2">
    <location>
        <begin position="55"/>
        <end position="88"/>
    </location>
</feature>
<dbReference type="PROSITE" id="PS50084">
    <property type="entry name" value="KH_TYPE_1"/>
    <property type="match status" value="1"/>
</dbReference>
<organism evidence="4 5">
    <name type="scientific">Rhizophagus irregularis</name>
    <dbReference type="NCBI Taxonomy" id="588596"/>
    <lineage>
        <taxon>Eukaryota</taxon>
        <taxon>Fungi</taxon>
        <taxon>Fungi incertae sedis</taxon>
        <taxon>Mucoromycota</taxon>
        <taxon>Glomeromycotina</taxon>
        <taxon>Glomeromycetes</taxon>
        <taxon>Glomerales</taxon>
        <taxon>Glomeraceae</taxon>
        <taxon>Rhizophagus</taxon>
    </lineage>
</organism>
<dbReference type="SMART" id="SM00322">
    <property type="entry name" value="KH"/>
    <property type="match status" value="1"/>
</dbReference>
<dbReference type="AlphaFoldDB" id="A0A915Z4I1"/>
<evidence type="ECO:0000313" key="4">
    <source>
        <dbReference type="EMBL" id="CAB5360739.1"/>
    </source>
</evidence>
<feature type="domain" description="K Homology" evidence="3">
    <location>
        <begin position="191"/>
        <end position="263"/>
    </location>
</feature>
<evidence type="ECO:0000256" key="2">
    <source>
        <dbReference type="SAM" id="MobiDB-lite"/>
    </source>
</evidence>
<dbReference type="InterPro" id="IPR004088">
    <property type="entry name" value="KH_dom_type_1"/>
</dbReference>
<proteinExistence type="predicted"/>